<dbReference type="EMBL" id="JAULRT010000062">
    <property type="protein sequence ID" value="MDO3383922.1"/>
    <property type="molecule type" value="Genomic_DNA"/>
</dbReference>
<evidence type="ECO:0000313" key="2">
    <source>
        <dbReference type="Proteomes" id="UP001168380"/>
    </source>
</evidence>
<dbReference type="InterPro" id="IPR010836">
    <property type="entry name" value="SapC"/>
</dbReference>
<dbReference type="RefSeq" id="WP_302715057.1">
    <property type="nucleotide sequence ID" value="NZ_JAULRT010000062.1"/>
</dbReference>
<accession>A0ABT8TNE1</accession>
<evidence type="ECO:0000313" key="1">
    <source>
        <dbReference type="EMBL" id="MDO3383922.1"/>
    </source>
</evidence>
<name>A0ABT8TNE1_9GAMM</name>
<protein>
    <submittedName>
        <fullName evidence="1">SapC family protein</fullName>
    </submittedName>
</protein>
<keyword evidence="2" id="KW-1185">Reference proteome</keyword>
<gene>
    <name evidence="1" type="ORF">QWI16_17200</name>
</gene>
<sequence length="254" mass="28581">MTKQLMIYDNIQPVTSDKHRNLAVKVTSHDFAGELTSVPLLATEIPFASAEFPVIFSAPNQDGEHTPLAVVGVQQGENLMLNDEGIFDTRYVPAFIRRYPFVFAGDKDSQNLTLCIDEDSKALVADGSEGQRLFDDNGEQTEYLKEILKFLQDYQYRAEMTKVFCSKLKELDLLEPMQANIEFRNNAGNNMSIKGFYTVKREKLKALTDEQVTDLFKRDGLELIYAHLNSLGNLNTLVERKNAKFGDAPKAANG</sequence>
<organism evidence="1 2">
    <name type="scientific">Gilvimarinus algae</name>
    <dbReference type="NCBI Taxonomy" id="3058037"/>
    <lineage>
        <taxon>Bacteria</taxon>
        <taxon>Pseudomonadati</taxon>
        <taxon>Pseudomonadota</taxon>
        <taxon>Gammaproteobacteria</taxon>
        <taxon>Cellvibrionales</taxon>
        <taxon>Cellvibrionaceae</taxon>
        <taxon>Gilvimarinus</taxon>
    </lineage>
</organism>
<dbReference type="Proteomes" id="UP001168380">
    <property type="component" value="Unassembled WGS sequence"/>
</dbReference>
<reference evidence="1" key="1">
    <citation type="submission" date="2023-07" db="EMBL/GenBank/DDBJ databases">
        <title>Gilvimarinus algae sp. nov., isolated from the surface of Kelp.</title>
        <authorList>
            <person name="Sun Y.Y."/>
            <person name="Gong Y."/>
            <person name="Du Z.J."/>
        </authorList>
    </citation>
    <scope>NUCLEOTIDE SEQUENCE</scope>
    <source>
        <strain evidence="1">SDUM040014</strain>
    </source>
</reference>
<proteinExistence type="predicted"/>
<comment type="caution">
    <text evidence="1">The sequence shown here is derived from an EMBL/GenBank/DDBJ whole genome shotgun (WGS) entry which is preliminary data.</text>
</comment>
<dbReference type="Pfam" id="PF07277">
    <property type="entry name" value="SapC"/>
    <property type="match status" value="1"/>
</dbReference>